<gene>
    <name evidence="1" type="ORF">ILYODFUR_012294</name>
</gene>
<reference evidence="1 2" key="1">
    <citation type="submission" date="2021-06" db="EMBL/GenBank/DDBJ databases">
        <authorList>
            <person name="Palmer J.M."/>
        </authorList>
    </citation>
    <scope>NUCLEOTIDE SEQUENCE [LARGE SCALE GENOMIC DNA]</scope>
    <source>
        <strain evidence="2">if_2019</strain>
        <tissue evidence="1">Muscle</tissue>
    </source>
</reference>
<protein>
    <submittedName>
        <fullName evidence="1">Uncharacterized protein</fullName>
    </submittedName>
</protein>
<accession>A0ABV0UFF0</accession>
<name>A0ABV0UFF0_9TELE</name>
<sequence>MTLRVTAPHYSAMFASAGHSSNYTPSVAETASNTEWRSVLLRQKGCNSLSLKEFSSSATASCMAWETFVQQ</sequence>
<comment type="caution">
    <text evidence="1">The sequence shown here is derived from an EMBL/GenBank/DDBJ whole genome shotgun (WGS) entry which is preliminary data.</text>
</comment>
<dbReference type="EMBL" id="JAHRIQ010070472">
    <property type="protein sequence ID" value="MEQ2243963.1"/>
    <property type="molecule type" value="Genomic_DNA"/>
</dbReference>
<evidence type="ECO:0000313" key="1">
    <source>
        <dbReference type="EMBL" id="MEQ2243963.1"/>
    </source>
</evidence>
<proteinExistence type="predicted"/>
<evidence type="ECO:0000313" key="2">
    <source>
        <dbReference type="Proteomes" id="UP001482620"/>
    </source>
</evidence>
<keyword evidence="2" id="KW-1185">Reference proteome</keyword>
<dbReference type="Proteomes" id="UP001482620">
    <property type="component" value="Unassembled WGS sequence"/>
</dbReference>
<organism evidence="1 2">
    <name type="scientific">Ilyodon furcidens</name>
    <name type="common">goldbreast splitfin</name>
    <dbReference type="NCBI Taxonomy" id="33524"/>
    <lineage>
        <taxon>Eukaryota</taxon>
        <taxon>Metazoa</taxon>
        <taxon>Chordata</taxon>
        <taxon>Craniata</taxon>
        <taxon>Vertebrata</taxon>
        <taxon>Euteleostomi</taxon>
        <taxon>Actinopterygii</taxon>
        <taxon>Neopterygii</taxon>
        <taxon>Teleostei</taxon>
        <taxon>Neoteleostei</taxon>
        <taxon>Acanthomorphata</taxon>
        <taxon>Ovalentaria</taxon>
        <taxon>Atherinomorphae</taxon>
        <taxon>Cyprinodontiformes</taxon>
        <taxon>Goodeidae</taxon>
        <taxon>Ilyodon</taxon>
    </lineage>
</organism>